<keyword evidence="7 10" id="KW-1133">Transmembrane helix</keyword>
<reference evidence="13 14" key="1">
    <citation type="submission" date="2019-08" db="EMBL/GenBank/DDBJ databases">
        <title>In-depth cultivation of the pig gut microbiome towards novel bacterial diversity and tailored functional studies.</title>
        <authorList>
            <person name="Wylensek D."/>
            <person name="Hitch T.C.A."/>
            <person name="Clavel T."/>
        </authorList>
    </citation>
    <scope>NUCLEOTIDE SEQUENCE [LARGE SCALE GENOMIC DNA]</scope>
    <source>
        <strain evidence="13 14">WB03_NA08</strain>
    </source>
</reference>
<dbReference type="Pfam" id="PF00005">
    <property type="entry name" value="ABC_tran"/>
    <property type="match status" value="1"/>
</dbReference>
<dbReference type="SUPFAM" id="SSF90123">
    <property type="entry name" value="ABC transporter transmembrane region"/>
    <property type="match status" value="1"/>
</dbReference>
<comment type="caution">
    <text evidence="13">The sequence shown here is derived from an EMBL/GenBank/DDBJ whole genome shotgun (WGS) entry which is preliminary data.</text>
</comment>
<feature type="transmembrane region" description="Helical" evidence="10">
    <location>
        <begin position="260"/>
        <end position="280"/>
    </location>
</feature>
<dbReference type="GO" id="GO:0005524">
    <property type="term" value="F:ATP binding"/>
    <property type="evidence" value="ECO:0007669"/>
    <property type="project" value="UniProtKB-KW"/>
</dbReference>
<sequence length="604" mass="65440">MKDTIALLRQLLPYFPASARRYIVWYTVVSCLLSVLDVAALSLLALSMTAMLAGDPIAIPGLAPIGPAGYVWVILVVSFLIILKSMLTLAQRWFGSRRFASYELEIGRQLFDAYIRTPWVERLSRSTSELVRMVDVGVAAINGGFLMPLLTIPGQLATSVLLLVTLLAVQPATAVLTVVYLGLFAFLLYAVLRKKTIEAGQVNQRYSYRVASLMTDMVGAMKEITLQNKAPEVAKVVVEERRHATRARANLQVIGAAPQFVLDGALIGGFLVIGASAYFFSGGLDAAIAAIAMFAVVGMRLIPSLVMFQTVSNTVDGNKPQVVAVLNDLRDADRYRKLAENVGQQPFEHKPQELVLENVTFTYPSASEPAVANVNLRIPMGSSVGFVGYSGSGKTTLVDVILGLLVPQEGELRVDGQNMNDVLAAWRSSVGYVPQEVALFDATIAQNVALSWGSDIDLQRVEKALKRAQLWDTVMEREGGMQARVGDRGIAFSGGQRQRLGIARALYTDPLVLVMDEATSALDTKTESQVAESINALHGEVTVISVAHRLSTVRHADMICYMEAAHLVATGTFEEVAREVPAFAEQARLAGLLDDGTTDNGQHN</sequence>
<feature type="transmembrane region" description="Helical" evidence="10">
    <location>
        <begin position="23"/>
        <end position="50"/>
    </location>
</feature>
<dbReference type="GO" id="GO:0016887">
    <property type="term" value="F:ATP hydrolysis activity"/>
    <property type="evidence" value="ECO:0007669"/>
    <property type="project" value="InterPro"/>
</dbReference>
<evidence type="ECO:0000256" key="9">
    <source>
        <dbReference type="ARBA" id="ARBA00061644"/>
    </source>
</evidence>
<organism evidence="13 14">
    <name type="scientific">Scrofimicrobium canadense</name>
    <dbReference type="NCBI Taxonomy" id="2652290"/>
    <lineage>
        <taxon>Bacteria</taxon>
        <taxon>Bacillati</taxon>
        <taxon>Actinomycetota</taxon>
        <taxon>Actinomycetes</taxon>
        <taxon>Actinomycetales</taxon>
        <taxon>Actinomycetaceae</taxon>
        <taxon>Scrofimicrobium</taxon>
    </lineage>
</organism>
<keyword evidence="6 13" id="KW-0067">ATP-binding</keyword>
<dbReference type="AlphaFoldDB" id="A0A6N7VP12"/>
<evidence type="ECO:0000256" key="5">
    <source>
        <dbReference type="ARBA" id="ARBA00022741"/>
    </source>
</evidence>
<keyword evidence="14" id="KW-1185">Reference proteome</keyword>
<feature type="transmembrane region" description="Helical" evidence="10">
    <location>
        <begin position="172"/>
        <end position="192"/>
    </location>
</feature>
<keyword evidence="3" id="KW-1003">Cell membrane</keyword>
<dbReference type="InterPro" id="IPR036640">
    <property type="entry name" value="ABC1_TM_sf"/>
</dbReference>
<name>A0A6N7VP12_9ACTO</name>
<protein>
    <submittedName>
        <fullName evidence="13">ABC transporter ATP-binding protein</fullName>
    </submittedName>
</protein>
<dbReference type="InterPro" id="IPR011527">
    <property type="entry name" value="ABC1_TM_dom"/>
</dbReference>
<dbReference type="GO" id="GO:0034040">
    <property type="term" value="F:ATPase-coupled lipid transmembrane transporter activity"/>
    <property type="evidence" value="ECO:0007669"/>
    <property type="project" value="TreeGrafter"/>
</dbReference>
<evidence type="ECO:0000256" key="8">
    <source>
        <dbReference type="ARBA" id="ARBA00023136"/>
    </source>
</evidence>
<feature type="transmembrane region" description="Helical" evidence="10">
    <location>
        <begin position="286"/>
        <end position="308"/>
    </location>
</feature>
<evidence type="ECO:0000256" key="10">
    <source>
        <dbReference type="SAM" id="Phobius"/>
    </source>
</evidence>
<evidence type="ECO:0000256" key="7">
    <source>
        <dbReference type="ARBA" id="ARBA00022989"/>
    </source>
</evidence>
<evidence type="ECO:0000256" key="2">
    <source>
        <dbReference type="ARBA" id="ARBA00022448"/>
    </source>
</evidence>
<dbReference type="InterPro" id="IPR003439">
    <property type="entry name" value="ABC_transporter-like_ATP-bd"/>
</dbReference>
<proteinExistence type="inferred from homology"/>
<comment type="subcellular location">
    <subcellularLocation>
        <location evidence="1">Cell membrane</location>
        <topology evidence="1">Multi-pass membrane protein</topology>
    </subcellularLocation>
</comment>
<evidence type="ECO:0000256" key="4">
    <source>
        <dbReference type="ARBA" id="ARBA00022692"/>
    </source>
</evidence>
<dbReference type="InterPro" id="IPR017871">
    <property type="entry name" value="ABC_transporter-like_CS"/>
</dbReference>
<dbReference type="SUPFAM" id="SSF52540">
    <property type="entry name" value="P-loop containing nucleoside triphosphate hydrolases"/>
    <property type="match status" value="1"/>
</dbReference>
<keyword evidence="2" id="KW-0813">Transport</keyword>
<dbReference type="Pfam" id="PF00664">
    <property type="entry name" value="ABC_membrane"/>
    <property type="match status" value="1"/>
</dbReference>
<gene>
    <name evidence="13" type="ORF">FYJ24_01520</name>
</gene>
<evidence type="ECO:0000313" key="14">
    <source>
        <dbReference type="Proteomes" id="UP000470875"/>
    </source>
</evidence>
<feature type="transmembrane region" description="Helical" evidence="10">
    <location>
        <begin position="70"/>
        <end position="90"/>
    </location>
</feature>
<keyword evidence="8 10" id="KW-0472">Membrane</keyword>
<dbReference type="Proteomes" id="UP000470875">
    <property type="component" value="Unassembled WGS sequence"/>
</dbReference>
<dbReference type="InterPro" id="IPR027417">
    <property type="entry name" value="P-loop_NTPase"/>
</dbReference>
<evidence type="ECO:0000259" key="11">
    <source>
        <dbReference type="PROSITE" id="PS50893"/>
    </source>
</evidence>
<keyword evidence="4 10" id="KW-0812">Transmembrane</keyword>
<dbReference type="PROSITE" id="PS50929">
    <property type="entry name" value="ABC_TM1F"/>
    <property type="match status" value="1"/>
</dbReference>
<accession>A0A6N7VP12</accession>
<dbReference type="FunFam" id="3.40.50.300:FF:000299">
    <property type="entry name" value="ABC transporter ATP-binding protein/permease"/>
    <property type="match status" value="1"/>
</dbReference>
<dbReference type="GO" id="GO:0140359">
    <property type="term" value="F:ABC-type transporter activity"/>
    <property type="evidence" value="ECO:0007669"/>
    <property type="project" value="InterPro"/>
</dbReference>
<dbReference type="RefSeq" id="WP_318656429.1">
    <property type="nucleotide sequence ID" value="NZ_VULO01000001.1"/>
</dbReference>
<dbReference type="PROSITE" id="PS00211">
    <property type="entry name" value="ABC_TRANSPORTER_1"/>
    <property type="match status" value="1"/>
</dbReference>
<evidence type="ECO:0000259" key="12">
    <source>
        <dbReference type="PROSITE" id="PS50929"/>
    </source>
</evidence>
<dbReference type="Gene3D" id="1.20.1560.10">
    <property type="entry name" value="ABC transporter type 1, transmembrane domain"/>
    <property type="match status" value="1"/>
</dbReference>
<evidence type="ECO:0000256" key="1">
    <source>
        <dbReference type="ARBA" id="ARBA00004651"/>
    </source>
</evidence>
<comment type="similarity">
    <text evidence="9">Belongs to the ABC transporter superfamily. Lipid exporter (TC 3.A.1.106) family.</text>
</comment>
<feature type="domain" description="ABC transporter" evidence="11">
    <location>
        <begin position="354"/>
        <end position="589"/>
    </location>
</feature>
<dbReference type="GO" id="GO:0005886">
    <property type="term" value="C:plasma membrane"/>
    <property type="evidence" value="ECO:0007669"/>
    <property type="project" value="UniProtKB-SubCell"/>
</dbReference>
<dbReference type="InterPro" id="IPR003593">
    <property type="entry name" value="AAA+_ATPase"/>
</dbReference>
<evidence type="ECO:0000313" key="13">
    <source>
        <dbReference type="EMBL" id="MSS83464.1"/>
    </source>
</evidence>
<evidence type="ECO:0000256" key="3">
    <source>
        <dbReference type="ARBA" id="ARBA00022475"/>
    </source>
</evidence>
<dbReference type="Gene3D" id="3.40.50.300">
    <property type="entry name" value="P-loop containing nucleotide triphosphate hydrolases"/>
    <property type="match status" value="1"/>
</dbReference>
<dbReference type="InterPro" id="IPR039421">
    <property type="entry name" value="Type_1_exporter"/>
</dbReference>
<dbReference type="SMART" id="SM00382">
    <property type="entry name" value="AAA"/>
    <property type="match status" value="1"/>
</dbReference>
<keyword evidence="5" id="KW-0547">Nucleotide-binding</keyword>
<evidence type="ECO:0000256" key="6">
    <source>
        <dbReference type="ARBA" id="ARBA00022840"/>
    </source>
</evidence>
<dbReference type="PANTHER" id="PTHR24221">
    <property type="entry name" value="ATP-BINDING CASSETTE SUB-FAMILY B"/>
    <property type="match status" value="1"/>
</dbReference>
<feature type="transmembrane region" description="Helical" evidence="10">
    <location>
        <begin position="130"/>
        <end position="152"/>
    </location>
</feature>
<dbReference type="EMBL" id="VULO01000001">
    <property type="protein sequence ID" value="MSS83464.1"/>
    <property type="molecule type" value="Genomic_DNA"/>
</dbReference>
<dbReference type="PANTHER" id="PTHR24221:SF654">
    <property type="entry name" value="ATP-BINDING CASSETTE SUB-FAMILY B MEMBER 6"/>
    <property type="match status" value="1"/>
</dbReference>
<dbReference type="PROSITE" id="PS50893">
    <property type="entry name" value="ABC_TRANSPORTER_2"/>
    <property type="match status" value="1"/>
</dbReference>
<feature type="domain" description="ABC transmembrane type-1" evidence="12">
    <location>
        <begin position="24"/>
        <end position="317"/>
    </location>
</feature>